<evidence type="ECO:0000256" key="7">
    <source>
        <dbReference type="ARBA" id="ARBA00022771"/>
    </source>
</evidence>
<gene>
    <name evidence="20" type="primary">Znf488</name>
    <name evidence="20" type="ORF">UROIND_R09055</name>
</gene>
<evidence type="ECO:0000256" key="13">
    <source>
        <dbReference type="ARBA" id="ARBA00023242"/>
    </source>
</evidence>
<keyword evidence="21" id="KW-1185">Reference proteome</keyword>
<feature type="region of interest" description="Disordered" evidence="17">
    <location>
        <begin position="301"/>
        <end position="321"/>
    </location>
</feature>
<dbReference type="Gene3D" id="3.30.160.60">
    <property type="entry name" value="Classic Zinc Finger"/>
    <property type="match status" value="1"/>
</dbReference>
<dbReference type="GO" id="GO:0008270">
    <property type="term" value="F:zinc ion binding"/>
    <property type="evidence" value="ECO:0007669"/>
    <property type="project" value="UniProtKB-KW"/>
</dbReference>
<dbReference type="PROSITE" id="PS50280">
    <property type="entry name" value="SET"/>
    <property type="match status" value="1"/>
</dbReference>
<dbReference type="SUPFAM" id="SSF82199">
    <property type="entry name" value="SET domain"/>
    <property type="match status" value="1"/>
</dbReference>
<keyword evidence="7 16" id="KW-0863">Zinc-finger</keyword>
<evidence type="ECO:0000256" key="15">
    <source>
        <dbReference type="ARBA" id="ARBA00082172"/>
    </source>
</evidence>
<evidence type="ECO:0000313" key="21">
    <source>
        <dbReference type="Proteomes" id="UP000654395"/>
    </source>
</evidence>
<organism evidence="20 21">
    <name type="scientific">Urocolius indicus</name>
    <name type="common">Red-faced mousebird</name>
    <name type="synonym">Colius indicus</name>
    <dbReference type="NCBI Taxonomy" id="458196"/>
    <lineage>
        <taxon>Eukaryota</taxon>
        <taxon>Metazoa</taxon>
        <taxon>Chordata</taxon>
        <taxon>Craniata</taxon>
        <taxon>Vertebrata</taxon>
        <taxon>Euteleostomi</taxon>
        <taxon>Archelosauria</taxon>
        <taxon>Archosauria</taxon>
        <taxon>Dinosauria</taxon>
        <taxon>Saurischia</taxon>
        <taxon>Theropoda</taxon>
        <taxon>Coelurosauria</taxon>
        <taxon>Aves</taxon>
        <taxon>Neognathae</taxon>
        <taxon>Neoaves</taxon>
        <taxon>Telluraves</taxon>
        <taxon>Coraciimorphae</taxon>
        <taxon>Coliiformes</taxon>
        <taxon>Coliidae</taxon>
        <taxon>Urocolius</taxon>
    </lineage>
</organism>
<evidence type="ECO:0000259" key="18">
    <source>
        <dbReference type="PROSITE" id="PS50157"/>
    </source>
</evidence>
<dbReference type="Pfam" id="PF21549">
    <property type="entry name" value="PRDM2_PR"/>
    <property type="match status" value="1"/>
</dbReference>
<dbReference type="InterPro" id="IPR001214">
    <property type="entry name" value="SET_dom"/>
</dbReference>
<dbReference type="Gene3D" id="2.170.270.10">
    <property type="entry name" value="SET domain"/>
    <property type="match status" value="1"/>
</dbReference>
<protein>
    <recommendedName>
        <fullName evidence="14">PR domain zinc finger protein 8</fullName>
    </recommendedName>
    <alternativeName>
        <fullName evidence="15">PR domain-containing protein 8</fullName>
    </alternativeName>
</protein>
<evidence type="ECO:0000256" key="6">
    <source>
        <dbReference type="ARBA" id="ARBA00022737"/>
    </source>
</evidence>
<dbReference type="Proteomes" id="UP000654395">
    <property type="component" value="Unassembled WGS sequence"/>
</dbReference>
<dbReference type="GO" id="GO:0003677">
    <property type="term" value="F:DNA binding"/>
    <property type="evidence" value="ECO:0007669"/>
    <property type="project" value="UniProtKB-KW"/>
</dbReference>
<keyword evidence="3" id="KW-0808">Transferase</keyword>
<feature type="region of interest" description="Disordered" evidence="17">
    <location>
        <begin position="432"/>
        <end position="460"/>
    </location>
</feature>
<evidence type="ECO:0000256" key="9">
    <source>
        <dbReference type="ARBA" id="ARBA00022902"/>
    </source>
</evidence>
<dbReference type="PROSITE" id="PS00028">
    <property type="entry name" value="ZINC_FINGER_C2H2_1"/>
    <property type="match status" value="2"/>
</dbReference>
<feature type="domain" description="C2H2-type" evidence="18">
    <location>
        <begin position="519"/>
        <end position="542"/>
    </location>
</feature>
<dbReference type="InterPro" id="IPR052296">
    <property type="entry name" value="TR-Histone_Methyltrans"/>
</dbReference>
<dbReference type="InterPro" id="IPR046341">
    <property type="entry name" value="SET_dom_sf"/>
</dbReference>
<evidence type="ECO:0000256" key="12">
    <source>
        <dbReference type="ARBA" id="ARBA00023163"/>
    </source>
</evidence>
<evidence type="ECO:0000256" key="14">
    <source>
        <dbReference type="ARBA" id="ARBA00067591"/>
    </source>
</evidence>
<dbReference type="GO" id="GO:0032259">
    <property type="term" value="P:methylation"/>
    <property type="evidence" value="ECO:0007669"/>
    <property type="project" value="UniProtKB-KW"/>
</dbReference>
<dbReference type="GO" id="GO:0006355">
    <property type="term" value="P:regulation of DNA-templated transcription"/>
    <property type="evidence" value="ECO:0007669"/>
    <property type="project" value="TreeGrafter"/>
</dbReference>
<evidence type="ECO:0000256" key="4">
    <source>
        <dbReference type="ARBA" id="ARBA00022691"/>
    </source>
</evidence>
<keyword evidence="8" id="KW-0862">Zinc</keyword>
<keyword evidence="4" id="KW-0949">S-adenosyl-L-methionine</keyword>
<name>A0A852L8G0_UROIN</name>
<evidence type="ECO:0000259" key="19">
    <source>
        <dbReference type="PROSITE" id="PS50280"/>
    </source>
</evidence>
<feature type="compositionally biased region" description="Low complexity" evidence="17">
    <location>
        <begin position="441"/>
        <end position="460"/>
    </location>
</feature>
<keyword evidence="2" id="KW-0489">Methyltransferase</keyword>
<evidence type="ECO:0000256" key="17">
    <source>
        <dbReference type="SAM" id="MobiDB-lite"/>
    </source>
</evidence>
<dbReference type="FunFam" id="2.170.270.10:FF:000012">
    <property type="entry name" value="PR domain zinc finger protein 8"/>
    <property type="match status" value="1"/>
</dbReference>
<dbReference type="GO" id="GO:0014003">
    <property type="term" value="P:oligodendrocyte development"/>
    <property type="evidence" value="ECO:0007669"/>
    <property type="project" value="TreeGrafter"/>
</dbReference>
<feature type="non-terminal residue" evidence="20">
    <location>
        <position position="1"/>
    </location>
</feature>
<feature type="domain" description="SET" evidence="19">
    <location>
        <begin position="1"/>
        <end position="125"/>
    </location>
</feature>
<dbReference type="EMBL" id="WBNH01010976">
    <property type="protein sequence ID" value="NXX85250.1"/>
    <property type="molecule type" value="Genomic_DNA"/>
</dbReference>
<evidence type="ECO:0000256" key="1">
    <source>
        <dbReference type="ARBA" id="ARBA00004123"/>
    </source>
</evidence>
<dbReference type="GO" id="GO:0005654">
    <property type="term" value="C:nucleoplasm"/>
    <property type="evidence" value="ECO:0007669"/>
    <property type="project" value="UniProtKB-ARBA"/>
</dbReference>
<keyword evidence="6" id="KW-0677">Repeat</keyword>
<evidence type="ECO:0000256" key="16">
    <source>
        <dbReference type="PROSITE-ProRule" id="PRU00042"/>
    </source>
</evidence>
<evidence type="ECO:0000256" key="3">
    <source>
        <dbReference type="ARBA" id="ARBA00022679"/>
    </source>
</evidence>
<accession>A0A852L8G0</accession>
<keyword evidence="5" id="KW-0479">Metal-binding</keyword>
<dbReference type="InterPro" id="IPR013087">
    <property type="entry name" value="Znf_C2H2_type"/>
</dbReference>
<dbReference type="PANTHER" id="PTHR16516:SF5">
    <property type="entry name" value="ZINC FINGER PROTEIN 488"/>
    <property type="match status" value="1"/>
</dbReference>
<keyword evidence="9" id="KW-0524">Neurogenesis</keyword>
<dbReference type="OrthoDB" id="5814089at2759"/>
<dbReference type="GO" id="GO:0008168">
    <property type="term" value="F:methyltransferase activity"/>
    <property type="evidence" value="ECO:0007669"/>
    <property type="project" value="UniProtKB-KW"/>
</dbReference>
<comment type="caution">
    <text evidence="20">The sequence shown here is derived from an EMBL/GenBank/DDBJ whole genome shotgun (WGS) entry which is preliminary data.</text>
</comment>
<feature type="non-terminal residue" evidence="20">
    <location>
        <position position="542"/>
    </location>
</feature>
<feature type="region of interest" description="Disordered" evidence="17">
    <location>
        <begin position="214"/>
        <end position="237"/>
    </location>
</feature>
<proteinExistence type="predicted"/>
<comment type="subcellular location">
    <subcellularLocation>
        <location evidence="1">Nucleus</location>
    </subcellularLocation>
</comment>
<evidence type="ECO:0000313" key="20">
    <source>
        <dbReference type="EMBL" id="NXX85250.1"/>
    </source>
</evidence>
<evidence type="ECO:0000256" key="10">
    <source>
        <dbReference type="ARBA" id="ARBA00023015"/>
    </source>
</evidence>
<feature type="compositionally biased region" description="Basic and acidic residues" evidence="17">
    <location>
        <begin position="214"/>
        <end position="234"/>
    </location>
</feature>
<keyword evidence="11" id="KW-0238">DNA-binding</keyword>
<dbReference type="PANTHER" id="PTHR16516">
    <property type="entry name" value="AGAP007109-PA"/>
    <property type="match status" value="1"/>
</dbReference>
<evidence type="ECO:0000256" key="11">
    <source>
        <dbReference type="ARBA" id="ARBA00023125"/>
    </source>
</evidence>
<dbReference type="AlphaFoldDB" id="A0A852L8G0"/>
<sequence length="542" mass="61599">SLPKFLWTSDNKLLHHHFPDILATVHTTQDIPEEVVFGPCILQNTLLDTVAFIALKCSDRRNIHYVFKVDVTSVHSPTGLPWMRLVQAATNSKEQNLEAYLENSQLYYRSTRKINKNEELLVWYDEELSSLLGFNEIKAQSPWNDLRCQECSRIFKCEHSYLSHVRFLCVPERSAVLWRNFQNPKTEKNNLTEQATSFHSLARDLSVKMTACRDDAPGLTGERRAKSEQAENNRSRKTVLLEKTNNLREEHNCRGKEEVGGEHALAGSFWKLSSGRQSAKRDASELKQSAFTEVRRMKEKLRNERLKEPEQEDGTGPLGKEQISKEVLLNSSGSAFSFVWPTRARGEQKSAFSKPIKCPTADRATVNSSHPMSESPKSLGELSGFIATTDIMCYSTLLNSKFFVSDLCSAQMLQTGITRSNVFPYTSEPWPKQAGGQLQNSTTTSSSSSSSPSSSSSSSSLTLLPPTFTSFGVAAQNWCAKCNLSFRMTSDLVFHMRSHHKKEYSSTESQYKRRREEKLMCPICHEYFRERHHLSRHMTSHN</sequence>
<keyword evidence="10" id="KW-0805">Transcription regulation</keyword>
<keyword evidence="13" id="KW-0539">Nucleus</keyword>
<keyword evidence="12" id="KW-0804">Transcription</keyword>
<reference evidence="20" key="1">
    <citation type="submission" date="2020-02" db="EMBL/GenBank/DDBJ databases">
        <title>Bird 10,000 Genomes (B10K) Project - Family phase.</title>
        <authorList>
            <person name="Zhang G."/>
        </authorList>
    </citation>
    <scope>NUCLEOTIDE SEQUENCE</scope>
    <source>
        <strain evidence="20">B10K-DU-030-59</strain>
    </source>
</reference>
<feature type="domain" description="C2H2-type" evidence="18">
    <location>
        <begin position="477"/>
        <end position="505"/>
    </location>
</feature>
<evidence type="ECO:0000256" key="5">
    <source>
        <dbReference type="ARBA" id="ARBA00022723"/>
    </source>
</evidence>
<evidence type="ECO:0000256" key="2">
    <source>
        <dbReference type="ARBA" id="ARBA00022603"/>
    </source>
</evidence>
<dbReference type="SMART" id="SM00355">
    <property type="entry name" value="ZnF_C2H2"/>
    <property type="match status" value="3"/>
</dbReference>
<dbReference type="PROSITE" id="PS50157">
    <property type="entry name" value="ZINC_FINGER_C2H2_2"/>
    <property type="match status" value="2"/>
</dbReference>
<evidence type="ECO:0000256" key="8">
    <source>
        <dbReference type="ARBA" id="ARBA00022833"/>
    </source>
</evidence>